<feature type="chain" id="PRO_5040369302" evidence="2">
    <location>
        <begin position="24"/>
        <end position="378"/>
    </location>
</feature>
<sequence length="378" mass="42475">MFLRTVYILLAILALVLLQGILSLNGGTDAIMTHAKEGRFSNGKKLHHVYTGYPLIDDVLPMSVSMWDPVLHQARATTLLSRSFSASVQSLAVFAMIESQRRGCKHLVLRWAPVNILTWQLLGAAIFIPFYFMLELEQQFFPSGQHVAQDPSLPHLRAKALLPATILTVLHLYRMVYFPPSGITSSQHQAWMAAWQLAPFFCYCAMAGIVSYLSTSEIKKTTVSPRSRNSDAIWVKAILVFYGIFSAAMHLAVLWELVYSKDVSVSHEATFVPQHKKLGHPNTANFLFDEERKYFLQWDYLIIVIGAAIYVTVILDRICTGFSRAQKVVIFVAATFACHMFSFGFVLSVVLYLREGVLRSQVAFSTEEETLAAEKPAK</sequence>
<keyword evidence="4" id="KW-1185">Reference proteome</keyword>
<name>A0A9P9ISM8_9PLEO</name>
<dbReference type="AlphaFoldDB" id="A0A9P9ISM8"/>
<evidence type="ECO:0000256" key="1">
    <source>
        <dbReference type="SAM" id="Phobius"/>
    </source>
</evidence>
<keyword evidence="1" id="KW-0472">Membrane</keyword>
<feature type="transmembrane region" description="Helical" evidence="1">
    <location>
        <begin position="233"/>
        <end position="255"/>
    </location>
</feature>
<keyword evidence="2" id="KW-0732">Signal</keyword>
<evidence type="ECO:0000313" key="4">
    <source>
        <dbReference type="Proteomes" id="UP000700596"/>
    </source>
</evidence>
<feature type="transmembrane region" description="Helical" evidence="1">
    <location>
        <begin position="193"/>
        <end position="213"/>
    </location>
</feature>
<gene>
    <name evidence="3" type="ORF">B0J11DRAFT_503017</name>
</gene>
<accession>A0A9P9ISM8</accession>
<comment type="caution">
    <text evidence="3">The sequence shown here is derived from an EMBL/GenBank/DDBJ whole genome shotgun (WGS) entry which is preliminary data.</text>
</comment>
<keyword evidence="1" id="KW-1133">Transmembrane helix</keyword>
<dbReference type="EMBL" id="JAGMWT010000003">
    <property type="protein sequence ID" value="KAH7131822.1"/>
    <property type="molecule type" value="Genomic_DNA"/>
</dbReference>
<evidence type="ECO:0000313" key="3">
    <source>
        <dbReference type="EMBL" id="KAH7131822.1"/>
    </source>
</evidence>
<feature type="signal peptide" evidence="2">
    <location>
        <begin position="1"/>
        <end position="23"/>
    </location>
</feature>
<reference evidence="3" key="1">
    <citation type="journal article" date="2021" name="Nat. Commun.">
        <title>Genetic determinants of endophytism in the Arabidopsis root mycobiome.</title>
        <authorList>
            <person name="Mesny F."/>
            <person name="Miyauchi S."/>
            <person name="Thiergart T."/>
            <person name="Pickel B."/>
            <person name="Atanasova L."/>
            <person name="Karlsson M."/>
            <person name="Huettel B."/>
            <person name="Barry K.W."/>
            <person name="Haridas S."/>
            <person name="Chen C."/>
            <person name="Bauer D."/>
            <person name="Andreopoulos W."/>
            <person name="Pangilinan J."/>
            <person name="LaButti K."/>
            <person name="Riley R."/>
            <person name="Lipzen A."/>
            <person name="Clum A."/>
            <person name="Drula E."/>
            <person name="Henrissat B."/>
            <person name="Kohler A."/>
            <person name="Grigoriev I.V."/>
            <person name="Martin F.M."/>
            <person name="Hacquard S."/>
        </authorList>
    </citation>
    <scope>NUCLEOTIDE SEQUENCE</scope>
    <source>
        <strain evidence="3">MPI-CAGE-CH-0243</strain>
    </source>
</reference>
<dbReference type="Proteomes" id="UP000700596">
    <property type="component" value="Unassembled WGS sequence"/>
</dbReference>
<protein>
    <submittedName>
        <fullName evidence="3">Uncharacterized protein</fullName>
    </submittedName>
</protein>
<feature type="transmembrane region" description="Helical" evidence="1">
    <location>
        <begin position="328"/>
        <end position="353"/>
    </location>
</feature>
<dbReference type="OrthoDB" id="72269at2759"/>
<organism evidence="3 4">
    <name type="scientific">Dendryphion nanum</name>
    <dbReference type="NCBI Taxonomy" id="256645"/>
    <lineage>
        <taxon>Eukaryota</taxon>
        <taxon>Fungi</taxon>
        <taxon>Dikarya</taxon>
        <taxon>Ascomycota</taxon>
        <taxon>Pezizomycotina</taxon>
        <taxon>Dothideomycetes</taxon>
        <taxon>Pleosporomycetidae</taxon>
        <taxon>Pleosporales</taxon>
        <taxon>Torulaceae</taxon>
        <taxon>Dendryphion</taxon>
    </lineage>
</organism>
<proteinExistence type="predicted"/>
<feature type="transmembrane region" description="Helical" evidence="1">
    <location>
        <begin position="295"/>
        <end position="316"/>
    </location>
</feature>
<keyword evidence="1" id="KW-0812">Transmembrane</keyword>
<feature type="transmembrane region" description="Helical" evidence="1">
    <location>
        <begin position="116"/>
        <end position="134"/>
    </location>
</feature>
<evidence type="ECO:0000256" key="2">
    <source>
        <dbReference type="SAM" id="SignalP"/>
    </source>
</evidence>